<dbReference type="AlphaFoldDB" id="A0A6A6P0D0"/>
<keyword evidence="3" id="KW-1185">Reference proteome</keyword>
<accession>A0A6A6P0D0</accession>
<protein>
    <submittedName>
        <fullName evidence="2">Uncharacterized protein</fullName>
    </submittedName>
</protein>
<proteinExistence type="predicted"/>
<feature type="region of interest" description="Disordered" evidence="1">
    <location>
        <begin position="185"/>
        <end position="214"/>
    </location>
</feature>
<evidence type="ECO:0000313" key="2">
    <source>
        <dbReference type="EMBL" id="KAF2457359.1"/>
    </source>
</evidence>
<evidence type="ECO:0000256" key="1">
    <source>
        <dbReference type="SAM" id="MobiDB-lite"/>
    </source>
</evidence>
<organism evidence="2 3">
    <name type="scientific">Lineolata rhizophorae</name>
    <dbReference type="NCBI Taxonomy" id="578093"/>
    <lineage>
        <taxon>Eukaryota</taxon>
        <taxon>Fungi</taxon>
        <taxon>Dikarya</taxon>
        <taxon>Ascomycota</taxon>
        <taxon>Pezizomycotina</taxon>
        <taxon>Dothideomycetes</taxon>
        <taxon>Dothideomycetes incertae sedis</taxon>
        <taxon>Lineolatales</taxon>
        <taxon>Lineolataceae</taxon>
        <taxon>Lineolata</taxon>
    </lineage>
</organism>
<sequence>MHFNTVTAFATLASFAAISIRMKLCRTRLFLSQSRRAPTLPRLTYYVCHNGFKGCSTNPSVCDLPGETTETAETPEAPNAAPEMPPSADPPAPYRMCPEDWTYVVEGACPSGFKGCVPDANSLCGPQQSFHGTCPESLGQYYVCSNGFKGCSTNPDVCSYTTTVEGPVETTDAAQPPVVVDTPADNNQCGGYPSTPSQPSNNTENATISNTEEGRPYSMCPEGHAYVVEGACPSGFLGCTADATTVCPPPRRFWGTCPTGHGNYYVCSNGFKGCSTNANVCDL</sequence>
<dbReference type="OrthoDB" id="3692311at2759"/>
<gene>
    <name evidence="2" type="ORF">BDY21DRAFT_363658</name>
</gene>
<feature type="region of interest" description="Disordered" evidence="1">
    <location>
        <begin position="66"/>
        <end position="90"/>
    </location>
</feature>
<name>A0A6A6P0D0_9PEZI</name>
<dbReference type="EMBL" id="MU001680">
    <property type="protein sequence ID" value="KAF2457359.1"/>
    <property type="molecule type" value="Genomic_DNA"/>
</dbReference>
<reference evidence="2" key="1">
    <citation type="journal article" date="2020" name="Stud. Mycol.">
        <title>101 Dothideomycetes genomes: a test case for predicting lifestyles and emergence of pathogens.</title>
        <authorList>
            <person name="Haridas S."/>
            <person name="Albert R."/>
            <person name="Binder M."/>
            <person name="Bloem J."/>
            <person name="Labutti K."/>
            <person name="Salamov A."/>
            <person name="Andreopoulos B."/>
            <person name="Baker S."/>
            <person name="Barry K."/>
            <person name="Bills G."/>
            <person name="Bluhm B."/>
            <person name="Cannon C."/>
            <person name="Castanera R."/>
            <person name="Culley D."/>
            <person name="Daum C."/>
            <person name="Ezra D."/>
            <person name="Gonzalez J."/>
            <person name="Henrissat B."/>
            <person name="Kuo A."/>
            <person name="Liang C."/>
            <person name="Lipzen A."/>
            <person name="Lutzoni F."/>
            <person name="Magnuson J."/>
            <person name="Mondo S."/>
            <person name="Nolan M."/>
            <person name="Ohm R."/>
            <person name="Pangilinan J."/>
            <person name="Park H.-J."/>
            <person name="Ramirez L."/>
            <person name="Alfaro M."/>
            <person name="Sun H."/>
            <person name="Tritt A."/>
            <person name="Yoshinaga Y."/>
            <person name="Zwiers L.-H."/>
            <person name="Turgeon B."/>
            <person name="Goodwin S."/>
            <person name="Spatafora J."/>
            <person name="Crous P."/>
            <person name="Grigoriev I."/>
        </authorList>
    </citation>
    <scope>NUCLEOTIDE SEQUENCE</scope>
    <source>
        <strain evidence="2">ATCC 16933</strain>
    </source>
</reference>
<feature type="compositionally biased region" description="Polar residues" evidence="1">
    <location>
        <begin position="185"/>
        <end position="211"/>
    </location>
</feature>
<evidence type="ECO:0000313" key="3">
    <source>
        <dbReference type="Proteomes" id="UP000799766"/>
    </source>
</evidence>
<feature type="compositionally biased region" description="Low complexity" evidence="1">
    <location>
        <begin position="67"/>
        <end position="82"/>
    </location>
</feature>
<dbReference type="Proteomes" id="UP000799766">
    <property type="component" value="Unassembled WGS sequence"/>
</dbReference>